<dbReference type="HOGENOM" id="CLU_004485_1_1_4"/>
<dbReference type="Pfam" id="PF01411">
    <property type="entry name" value="tRNA-synt_2c"/>
    <property type="match status" value="1"/>
</dbReference>
<dbReference type="InterPro" id="IPR018162">
    <property type="entry name" value="Ala-tRNA-ligase_IIc_anticod-bd"/>
</dbReference>
<dbReference type="HAMAP" id="MF_00036_B">
    <property type="entry name" value="Ala_tRNA_synth_B"/>
    <property type="match status" value="1"/>
</dbReference>
<evidence type="ECO:0000256" key="11">
    <source>
        <dbReference type="ARBA" id="ARBA00023146"/>
    </source>
</evidence>
<dbReference type="PROSITE" id="PS50860">
    <property type="entry name" value="AA_TRNA_LIGASE_II_ALA"/>
    <property type="match status" value="1"/>
</dbReference>
<dbReference type="InterPro" id="IPR009000">
    <property type="entry name" value="Transl_B-barrel_sf"/>
</dbReference>
<evidence type="ECO:0000256" key="8">
    <source>
        <dbReference type="ARBA" id="ARBA00022840"/>
    </source>
</evidence>
<dbReference type="Gene3D" id="3.30.930.10">
    <property type="entry name" value="Bira Bifunctional Protein, Domain 2"/>
    <property type="match status" value="1"/>
</dbReference>
<dbReference type="AlphaFoldDB" id="G0AJ56"/>
<evidence type="ECO:0000256" key="3">
    <source>
        <dbReference type="ARBA" id="ARBA00022555"/>
    </source>
</evidence>
<accession>G0AJ56</accession>
<dbReference type="Gene3D" id="2.40.30.130">
    <property type="match status" value="1"/>
</dbReference>
<dbReference type="InterPro" id="IPR023033">
    <property type="entry name" value="Ala_tRNA_ligase_euk/bac"/>
</dbReference>
<dbReference type="eggNOG" id="COG0013">
    <property type="taxonomic scope" value="Bacteria"/>
</dbReference>
<dbReference type="PANTHER" id="PTHR11777">
    <property type="entry name" value="ALANYL-TRNA SYNTHETASE"/>
    <property type="match status" value="1"/>
</dbReference>
<keyword evidence="16" id="KW-1185">Reference proteome</keyword>
<dbReference type="Gene3D" id="3.10.310.40">
    <property type="match status" value="1"/>
</dbReference>
<dbReference type="InterPro" id="IPR012947">
    <property type="entry name" value="tRNA_SAD"/>
</dbReference>
<dbReference type="STRING" id="1005048.CFU_1158"/>
<keyword evidence="10 12" id="KW-0648">Protein biosynthesis</keyword>
<evidence type="ECO:0000256" key="2">
    <source>
        <dbReference type="ARBA" id="ARBA00008226"/>
    </source>
</evidence>
<evidence type="ECO:0000256" key="10">
    <source>
        <dbReference type="ARBA" id="ARBA00022917"/>
    </source>
</evidence>
<dbReference type="FunFam" id="3.10.310.40:FF:000001">
    <property type="entry name" value="Alanine--tRNA ligase"/>
    <property type="match status" value="1"/>
</dbReference>
<dbReference type="PANTHER" id="PTHR11777:SF9">
    <property type="entry name" value="ALANINE--TRNA LIGASE, CYTOPLASMIC"/>
    <property type="match status" value="1"/>
</dbReference>
<dbReference type="Pfam" id="PF02272">
    <property type="entry name" value="DHHA1"/>
    <property type="match status" value="1"/>
</dbReference>
<dbReference type="InterPro" id="IPR018163">
    <property type="entry name" value="Thr/Ala-tRNA-synth_IIc_edit"/>
</dbReference>
<dbReference type="SMART" id="SM00863">
    <property type="entry name" value="tRNA_SAD"/>
    <property type="match status" value="1"/>
</dbReference>
<dbReference type="GO" id="GO:0004813">
    <property type="term" value="F:alanine-tRNA ligase activity"/>
    <property type="evidence" value="ECO:0007669"/>
    <property type="project" value="UniProtKB-UniRule"/>
</dbReference>
<protein>
    <recommendedName>
        <fullName evidence="12">Alanine--tRNA ligase</fullName>
        <ecNumber evidence="12">6.1.1.7</ecNumber>
    </recommendedName>
    <alternativeName>
        <fullName evidence="12">Alanyl-tRNA synthetase</fullName>
        <shortName evidence="12">AlaRS</shortName>
    </alternativeName>
</protein>
<dbReference type="PRINTS" id="PR00980">
    <property type="entry name" value="TRNASYNTHALA"/>
</dbReference>
<dbReference type="NCBIfam" id="TIGR00344">
    <property type="entry name" value="alaS"/>
    <property type="match status" value="1"/>
</dbReference>
<evidence type="ECO:0000256" key="12">
    <source>
        <dbReference type="HAMAP-Rule" id="MF_00036"/>
    </source>
</evidence>
<evidence type="ECO:0000313" key="16">
    <source>
        <dbReference type="Proteomes" id="UP000008392"/>
    </source>
</evidence>
<dbReference type="FunFam" id="2.40.30.130:FF:000001">
    <property type="entry name" value="Alanine--tRNA ligase"/>
    <property type="match status" value="1"/>
</dbReference>
<name>G0AJ56_COLFT</name>
<proteinExistence type="inferred from homology"/>
<evidence type="ECO:0000256" key="13">
    <source>
        <dbReference type="SAM" id="Coils"/>
    </source>
</evidence>
<dbReference type="Gene3D" id="3.30.980.10">
    <property type="entry name" value="Threonyl-trna Synthetase, Chain A, domain 2"/>
    <property type="match status" value="1"/>
</dbReference>
<gene>
    <name evidence="15" type="primary">ala</name>
    <name evidence="12" type="synonym">alaS</name>
    <name evidence="15" type="ordered locus">CFU_1158</name>
</gene>
<keyword evidence="4 12" id="KW-0436">Ligase</keyword>
<reference evidence="15 16" key="3">
    <citation type="journal article" date="2008" name="FEMS Microbiol. Ecol.">
        <title>Identification and characterization of genes underlying chitinolysis in Collimonas fungivorans Ter331.</title>
        <authorList>
            <person name="Fritsche K."/>
            <person name="de Boer W."/>
            <person name="Gerards S."/>
            <person name="van den Berg M."/>
            <person name="van Veen J.A."/>
            <person name="Leveau J.H."/>
        </authorList>
    </citation>
    <scope>NUCLEOTIDE SEQUENCE [LARGE SCALE GENOMIC DNA]</scope>
    <source>
        <strain evidence="15 16">Ter331</strain>
    </source>
</reference>
<evidence type="ECO:0000313" key="15">
    <source>
        <dbReference type="EMBL" id="AEK60990.1"/>
    </source>
</evidence>
<comment type="cofactor">
    <cofactor evidence="12">
        <name>Zn(2+)</name>
        <dbReference type="ChEBI" id="CHEBI:29105"/>
    </cofactor>
    <text evidence="12">Binds 1 zinc ion per subunit.</text>
</comment>
<feature type="coiled-coil region" evidence="13">
    <location>
        <begin position="751"/>
        <end position="778"/>
    </location>
</feature>
<dbReference type="CDD" id="cd00673">
    <property type="entry name" value="AlaRS_core"/>
    <property type="match status" value="1"/>
</dbReference>
<keyword evidence="7 12" id="KW-0862">Zinc</keyword>
<dbReference type="GO" id="GO:0006419">
    <property type="term" value="P:alanyl-tRNA aminoacylation"/>
    <property type="evidence" value="ECO:0007669"/>
    <property type="project" value="UniProtKB-UniRule"/>
</dbReference>
<dbReference type="EMBL" id="CP002745">
    <property type="protein sequence ID" value="AEK60990.1"/>
    <property type="molecule type" value="Genomic_DNA"/>
</dbReference>
<keyword evidence="11 12" id="KW-0030">Aminoacyl-tRNA synthetase</keyword>
<dbReference type="InterPro" id="IPR018165">
    <property type="entry name" value="Ala-tRNA-synth_IIc_core"/>
</dbReference>
<dbReference type="Gene3D" id="3.30.54.20">
    <property type="match status" value="1"/>
</dbReference>
<dbReference type="Gene3D" id="6.10.250.550">
    <property type="match status" value="1"/>
</dbReference>
<dbReference type="SUPFAM" id="SSF50447">
    <property type="entry name" value="Translation proteins"/>
    <property type="match status" value="1"/>
</dbReference>
<feature type="binding site" evidence="12">
    <location>
        <position position="584"/>
    </location>
    <ligand>
        <name>Zn(2+)</name>
        <dbReference type="ChEBI" id="CHEBI:29105"/>
    </ligand>
</feature>
<comment type="function">
    <text evidence="12">Catalyzes the attachment of alanine to tRNA(Ala) in a two-step reaction: alanine is first activated by ATP to form Ala-AMP and then transferred to the acceptor end of tRNA(Ala). Also edits incorrectly charged Ser-tRNA(Ala) and Gly-tRNA(Ala) via its editing domain.</text>
</comment>
<dbReference type="FunFam" id="3.30.980.10:FF:000004">
    <property type="entry name" value="Alanine--tRNA ligase, cytoplasmic"/>
    <property type="match status" value="1"/>
</dbReference>
<dbReference type="GO" id="GO:0005829">
    <property type="term" value="C:cytosol"/>
    <property type="evidence" value="ECO:0007669"/>
    <property type="project" value="TreeGrafter"/>
</dbReference>
<dbReference type="GO" id="GO:0005524">
    <property type="term" value="F:ATP binding"/>
    <property type="evidence" value="ECO:0007669"/>
    <property type="project" value="UniProtKB-UniRule"/>
</dbReference>
<reference evidence="15 16" key="4">
    <citation type="journal article" date="2010" name="Environ. Microbiol.">
        <title>The bacterial genus Collimonas: mycophagy, weathering and other adaptive solutions to life in oligotrophic soil environments.</title>
        <authorList>
            <person name="Leveau J.H."/>
            <person name="Uroz S."/>
            <person name="de Boer W."/>
        </authorList>
    </citation>
    <scope>NUCLEOTIDE SEQUENCE [LARGE SCALE GENOMIC DNA]</scope>
    <source>
        <strain evidence="15 16">Ter331</strain>
    </source>
</reference>
<dbReference type="SUPFAM" id="SSF101353">
    <property type="entry name" value="Putative anticodon-binding domain of alanyl-tRNA synthetase (AlaRS)"/>
    <property type="match status" value="1"/>
</dbReference>
<dbReference type="InterPro" id="IPR002318">
    <property type="entry name" value="Ala-tRNA-lgiase_IIc"/>
</dbReference>
<evidence type="ECO:0000256" key="6">
    <source>
        <dbReference type="ARBA" id="ARBA00022741"/>
    </source>
</evidence>
<dbReference type="Pfam" id="PF07973">
    <property type="entry name" value="tRNA_SAD"/>
    <property type="match status" value="1"/>
</dbReference>
<reference evidence="15 16" key="1">
    <citation type="journal article" date="2004" name="Environ. Microbiol.">
        <title>Phylogeny-function analysis of (meta)genomic libraries: screening for expression of ribosomal RNA genes by large-insert library fluorescent in situ hybridization (LIL-FISH).</title>
        <authorList>
            <person name="Leveau J.H."/>
            <person name="Gerards S."/>
            <person name="de Boer W."/>
            <person name="van Veen J.A."/>
        </authorList>
    </citation>
    <scope>NUCLEOTIDE SEQUENCE [LARGE SCALE GENOMIC DNA]</scope>
    <source>
        <strain evidence="15 16">Ter331</strain>
    </source>
</reference>
<feature type="binding site" evidence="12">
    <location>
        <position position="689"/>
    </location>
    <ligand>
        <name>Zn(2+)</name>
        <dbReference type="ChEBI" id="CHEBI:29105"/>
    </ligand>
</feature>
<comment type="catalytic activity">
    <reaction evidence="12">
        <text>tRNA(Ala) + L-alanine + ATP = L-alanyl-tRNA(Ala) + AMP + diphosphate</text>
        <dbReference type="Rhea" id="RHEA:12540"/>
        <dbReference type="Rhea" id="RHEA-COMP:9657"/>
        <dbReference type="Rhea" id="RHEA-COMP:9923"/>
        <dbReference type="ChEBI" id="CHEBI:30616"/>
        <dbReference type="ChEBI" id="CHEBI:33019"/>
        <dbReference type="ChEBI" id="CHEBI:57972"/>
        <dbReference type="ChEBI" id="CHEBI:78442"/>
        <dbReference type="ChEBI" id="CHEBI:78497"/>
        <dbReference type="ChEBI" id="CHEBI:456215"/>
        <dbReference type="EC" id="6.1.1.7"/>
    </reaction>
</comment>
<dbReference type="GO" id="GO:0002161">
    <property type="term" value="F:aminoacyl-tRNA deacylase activity"/>
    <property type="evidence" value="ECO:0007669"/>
    <property type="project" value="TreeGrafter"/>
</dbReference>
<feature type="binding site" evidence="12">
    <location>
        <position position="588"/>
    </location>
    <ligand>
        <name>Zn(2+)</name>
        <dbReference type="ChEBI" id="CHEBI:29105"/>
    </ligand>
</feature>
<keyword evidence="13" id="KW-0175">Coiled coil</keyword>
<keyword evidence="9 12" id="KW-0694">RNA-binding</keyword>
<comment type="domain">
    <text evidence="12">Consists of three domains; the N-terminal catalytic domain, the editing domain and the C-terminal C-Ala domain. The editing domain removes incorrectly charged amino acids, while the C-Ala domain, along with tRNA(Ala), serves as a bridge to cooperatively bring together the editing and aminoacylation centers thus stimulating deacylation of misacylated tRNAs.</text>
</comment>
<dbReference type="SUPFAM" id="SSF55186">
    <property type="entry name" value="ThrRS/AlaRS common domain"/>
    <property type="match status" value="1"/>
</dbReference>
<keyword evidence="12" id="KW-0963">Cytoplasm</keyword>
<comment type="similarity">
    <text evidence="2 12">Belongs to the class-II aminoacyl-tRNA synthetase family.</text>
</comment>
<feature type="domain" description="Alanyl-transfer RNA synthetases family profile" evidence="14">
    <location>
        <begin position="21"/>
        <end position="728"/>
    </location>
</feature>
<evidence type="ECO:0000256" key="4">
    <source>
        <dbReference type="ARBA" id="ARBA00022598"/>
    </source>
</evidence>
<dbReference type="InterPro" id="IPR018164">
    <property type="entry name" value="Ala-tRNA-synth_IIc_N"/>
</dbReference>
<feature type="binding site" evidence="12">
    <location>
        <position position="685"/>
    </location>
    <ligand>
        <name>Zn(2+)</name>
        <dbReference type="ChEBI" id="CHEBI:29105"/>
    </ligand>
</feature>
<evidence type="ECO:0000259" key="14">
    <source>
        <dbReference type="PROSITE" id="PS50860"/>
    </source>
</evidence>
<dbReference type="GO" id="GO:0045892">
    <property type="term" value="P:negative regulation of DNA-templated transcription"/>
    <property type="evidence" value="ECO:0007669"/>
    <property type="project" value="TreeGrafter"/>
</dbReference>
<keyword evidence="3 12" id="KW-0820">tRNA-binding</keyword>
<dbReference type="GO" id="GO:0000049">
    <property type="term" value="F:tRNA binding"/>
    <property type="evidence" value="ECO:0007669"/>
    <property type="project" value="UniProtKB-KW"/>
</dbReference>
<evidence type="ECO:0000256" key="9">
    <source>
        <dbReference type="ARBA" id="ARBA00022884"/>
    </source>
</evidence>
<keyword evidence="8 12" id="KW-0067">ATP-binding</keyword>
<dbReference type="InterPro" id="IPR003156">
    <property type="entry name" value="DHHA1_dom"/>
</dbReference>
<dbReference type="GO" id="GO:0008270">
    <property type="term" value="F:zinc ion binding"/>
    <property type="evidence" value="ECO:0007669"/>
    <property type="project" value="UniProtKB-UniRule"/>
</dbReference>
<dbReference type="FunFam" id="3.30.54.20:FF:000001">
    <property type="entry name" value="Alanine--tRNA ligase"/>
    <property type="match status" value="1"/>
</dbReference>
<reference evidence="15 16" key="2">
    <citation type="journal article" date="2006" name="J. Microbiol. Methods">
        <title>Genomic flank-sequencing of plasposon insertion sites for rapid identification of functional genes.</title>
        <authorList>
            <person name="Leveau J.H."/>
            <person name="Gerards S."/>
            <person name="Fritsche K."/>
            <person name="Zondag G."/>
            <person name="van Veen J.A."/>
        </authorList>
    </citation>
    <scope>NUCLEOTIDE SEQUENCE [LARGE SCALE GENOMIC DNA]</scope>
    <source>
        <strain evidence="15 16">Ter331</strain>
    </source>
</reference>
<dbReference type="KEGG" id="cfu:CFU_1158"/>
<comment type="subcellular location">
    <subcellularLocation>
        <location evidence="1 12">Cytoplasm</location>
    </subcellularLocation>
</comment>
<dbReference type="InterPro" id="IPR045864">
    <property type="entry name" value="aa-tRNA-synth_II/BPL/LPL"/>
</dbReference>
<evidence type="ECO:0000256" key="7">
    <source>
        <dbReference type="ARBA" id="ARBA00022833"/>
    </source>
</evidence>
<reference evidence="15 16" key="5">
    <citation type="journal article" date="2011" name="ISME J.">
        <title>Dual transcriptional profiling of a bacterial/fungal confrontation: Collimonas fungivorans versus Aspergillus niger.</title>
        <authorList>
            <person name="Mela F."/>
            <person name="Fritsche K."/>
            <person name="de Boer W."/>
            <person name="van Veen J.A."/>
            <person name="de Graaff L.H."/>
            <person name="van den Berg M."/>
            <person name="Leveau J.H."/>
        </authorList>
    </citation>
    <scope>NUCLEOTIDE SEQUENCE [LARGE SCALE GENOMIC DNA]</scope>
    <source>
        <strain evidence="15 16">Ter331</strain>
    </source>
</reference>
<dbReference type="Proteomes" id="UP000008392">
    <property type="component" value="Chromosome"/>
</dbReference>
<dbReference type="EC" id="6.1.1.7" evidence="12"/>
<dbReference type="InterPro" id="IPR050058">
    <property type="entry name" value="Ala-tRNA_ligase"/>
</dbReference>
<dbReference type="FunFam" id="3.30.930.10:FF:000004">
    <property type="entry name" value="Alanine--tRNA ligase"/>
    <property type="match status" value="1"/>
</dbReference>
<evidence type="ECO:0000256" key="1">
    <source>
        <dbReference type="ARBA" id="ARBA00004496"/>
    </source>
</evidence>
<keyword evidence="6 12" id="KW-0547">Nucleotide-binding</keyword>
<dbReference type="SUPFAM" id="SSF55681">
    <property type="entry name" value="Class II aaRS and biotin synthetases"/>
    <property type="match status" value="1"/>
</dbReference>
<keyword evidence="5 12" id="KW-0479">Metal-binding</keyword>
<organism evidence="15 16">
    <name type="scientific">Collimonas fungivorans (strain Ter331)</name>
    <dbReference type="NCBI Taxonomy" id="1005048"/>
    <lineage>
        <taxon>Bacteria</taxon>
        <taxon>Pseudomonadati</taxon>
        <taxon>Pseudomonadota</taxon>
        <taxon>Betaproteobacteria</taxon>
        <taxon>Burkholderiales</taxon>
        <taxon>Oxalobacteraceae</taxon>
        <taxon>Collimonas</taxon>
    </lineage>
</organism>
<sequence>MRKSLYCVPCLFPFHFLPKNMNSAEIREKFLKFFESKGHTIVRSSSLVPGNDPTLLFTNSGMVQFKDVFLGTEKRNYVRATSVQRCLRAGGKHNDLENVGYTARHHTFFEMLGNWSFGDYFKHDSLVWAWELLTKVYGLPADKLWATVYETDDEAFDIWHKVIGLPKERIVRIGDNKGAPYASDNFWQMADTGPCGPCSEIFYDHGPDVWGGPPGSPEQDGDRYIEIWNNVFMQFDRQIDPKTGEATLTPLPKQCVDTGMGLERLAAVLQHVHSNYEIDLFQRLIKAAARETNITDLENNSLKVIADHIRACSFLVVDGVIPGNEGRGYVLRRIIRRALRHGHKLGQTKPFFYRLVKDLVLEMGAAYPELPEAAERVEQVLKQEEERFGETLEHGMKILEAALAKTPKKLDGETAFTLYDTFGFPLDLTADICREREVELDEVGFTTAMERQKSTARAAGKFKMAAAVEYSGDKTSFVGYDNLVHDAKVLALYVDGSAVQKIAAGQDAIVVLDTTPFYAESGGQVGDSGVLEAAGGLFEVADTQKIQADVFGHHGSLRSGSLAVGDQLNAKVDTAVRARTVRNHSATHLMHKALREVLGGHVAQKGSLVDADKTRFDFSHNAPVSADEIRRIEEIVNREILANVATEARLMSFDDAVGAGAMALFGEKYGDEVRVLSIGTSRELCGGTHVSRTGDIGLFKIVAEGGVAAGIRRIEAVTGEAGLALVQNLSNRVNEAAAALKAQPEELTQRIAQVQDHVKALEKELSSLKSKLAANQGDELVSQAVDVKGIKVLAATLEGADSATLRETMDKLKDKLKTAAIVLAAVKDGKVSLIAGVTADATAKVKAGELVNFVALQVGGKGGGRPDMAQAGGTDASGLAAALQGVAAWVGERA</sequence>
<evidence type="ECO:0000256" key="5">
    <source>
        <dbReference type="ARBA" id="ARBA00022723"/>
    </source>
</evidence>
<reference evidence="16" key="6">
    <citation type="submission" date="2011-05" db="EMBL/GenBank/DDBJ databases">
        <title>Complete sequence of Collimonas fungivorans Ter331.</title>
        <authorList>
            <person name="Leveau J.H."/>
        </authorList>
    </citation>
    <scope>NUCLEOTIDE SEQUENCE [LARGE SCALE GENOMIC DNA]</scope>
    <source>
        <strain evidence="16">Ter331</strain>
    </source>
</reference>